<evidence type="ECO:0000259" key="8">
    <source>
        <dbReference type="Pfam" id="PF03522"/>
    </source>
</evidence>
<comment type="subcellular location">
    <subcellularLocation>
        <location evidence="1">Membrane</location>
        <topology evidence="1">Multi-pass membrane protein</topology>
    </subcellularLocation>
</comment>
<dbReference type="GO" id="GO:0008511">
    <property type="term" value="F:sodium:potassium:chloride symporter activity"/>
    <property type="evidence" value="ECO:0007669"/>
    <property type="project" value="TreeGrafter"/>
</dbReference>
<keyword evidence="4 6" id="KW-0472">Membrane</keyword>
<evidence type="ECO:0000256" key="3">
    <source>
        <dbReference type="ARBA" id="ARBA00022989"/>
    </source>
</evidence>
<protein>
    <submittedName>
        <fullName evidence="9">Bumetanide-sensitive K/Na/Cl transporter</fullName>
    </submittedName>
</protein>
<feature type="transmembrane region" description="Helical" evidence="6">
    <location>
        <begin position="159"/>
        <end position="178"/>
    </location>
</feature>
<feature type="transmembrane region" description="Helical" evidence="6">
    <location>
        <begin position="280"/>
        <end position="299"/>
    </location>
</feature>
<feature type="compositionally biased region" description="Basic and acidic residues" evidence="5">
    <location>
        <begin position="11"/>
        <end position="27"/>
    </location>
</feature>
<feature type="transmembrane region" description="Helical" evidence="6">
    <location>
        <begin position="362"/>
        <end position="384"/>
    </location>
</feature>
<feature type="compositionally biased region" description="Basic and acidic residues" evidence="5">
    <location>
        <begin position="869"/>
        <end position="883"/>
    </location>
</feature>
<organism evidence="9">
    <name type="scientific">Schistocerca gregaria</name>
    <name type="common">Desert locust</name>
    <name type="synonym">Gryllus gregarius</name>
    <dbReference type="NCBI Taxonomy" id="7010"/>
    <lineage>
        <taxon>Eukaryota</taxon>
        <taxon>Metazoa</taxon>
        <taxon>Ecdysozoa</taxon>
        <taxon>Arthropoda</taxon>
        <taxon>Hexapoda</taxon>
        <taxon>Insecta</taxon>
        <taxon>Pterygota</taxon>
        <taxon>Neoptera</taxon>
        <taxon>Polyneoptera</taxon>
        <taxon>Orthoptera</taxon>
        <taxon>Caelifera</taxon>
        <taxon>Acrididea</taxon>
        <taxon>Acridomorpha</taxon>
        <taxon>Acridoidea</taxon>
        <taxon>Acrididae</taxon>
        <taxon>Cyrtacanthacridinae</taxon>
        <taxon>Schistocerca</taxon>
    </lineage>
</organism>
<dbReference type="Pfam" id="PF03522">
    <property type="entry name" value="SLC12"/>
    <property type="match status" value="1"/>
</dbReference>
<feature type="transmembrane region" description="Helical" evidence="6">
    <location>
        <begin position="516"/>
        <end position="536"/>
    </location>
</feature>
<evidence type="ECO:0000256" key="1">
    <source>
        <dbReference type="ARBA" id="ARBA00004141"/>
    </source>
</evidence>
<feature type="compositionally biased region" description="Polar residues" evidence="5">
    <location>
        <begin position="852"/>
        <end position="867"/>
    </location>
</feature>
<dbReference type="AlphaFoldDB" id="A0A8E5JSY5"/>
<dbReference type="Gene3D" id="1.20.1740.10">
    <property type="entry name" value="Amino acid/polyamine transporter I"/>
    <property type="match status" value="1"/>
</dbReference>
<dbReference type="EMBL" id="MW962414">
    <property type="protein sequence ID" value="QVD39180.1"/>
    <property type="molecule type" value="mRNA"/>
</dbReference>
<dbReference type="InterPro" id="IPR004841">
    <property type="entry name" value="AA-permease/SLC12A_dom"/>
</dbReference>
<evidence type="ECO:0000313" key="9">
    <source>
        <dbReference type="EMBL" id="QVD39180.1"/>
    </source>
</evidence>
<dbReference type="GO" id="GO:0006884">
    <property type="term" value="P:cell volume homeostasis"/>
    <property type="evidence" value="ECO:0007669"/>
    <property type="project" value="TreeGrafter"/>
</dbReference>
<feature type="region of interest" description="Disordered" evidence="5">
    <location>
        <begin position="817"/>
        <end position="899"/>
    </location>
</feature>
<dbReference type="PANTHER" id="PTHR11827">
    <property type="entry name" value="SOLUTE CARRIER FAMILY 12, CATION COTRANSPORTERS"/>
    <property type="match status" value="1"/>
</dbReference>
<feature type="region of interest" description="Disordered" evidence="5">
    <location>
        <begin position="1"/>
        <end position="83"/>
    </location>
</feature>
<feature type="transmembrane region" description="Helical" evidence="6">
    <location>
        <begin position="190"/>
        <end position="215"/>
    </location>
</feature>
<dbReference type="InterPro" id="IPR004842">
    <property type="entry name" value="SLC12A_fam"/>
</dbReference>
<feature type="compositionally biased region" description="Polar residues" evidence="5">
    <location>
        <begin position="817"/>
        <end position="838"/>
    </location>
</feature>
<dbReference type="GO" id="GO:0016020">
    <property type="term" value="C:membrane"/>
    <property type="evidence" value="ECO:0007669"/>
    <property type="project" value="UniProtKB-SubCell"/>
</dbReference>
<keyword evidence="2 6" id="KW-0812">Transmembrane</keyword>
<feature type="transmembrane region" description="Helical" evidence="6">
    <location>
        <begin position="306"/>
        <end position="324"/>
    </location>
</feature>
<proteinExistence type="evidence at transcript level"/>
<reference evidence="9" key="1">
    <citation type="journal article" date="2021" name="J. Neurophysiol.">
        <title>Gene transcription changes in a locust model of noise-induced deafness.</title>
        <authorList>
            <person name="French A.S."/>
            <person name="Warren B."/>
        </authorList>
    </citation>
    <scope>NUCLEOTIDE SEQUENCE</scope>
</reference>
<feature type="domain" description="Amino acid permease/ SLC12A" evidence="7">
    <location>
        <begin position="158"/>
        <end position="653"/>
    </location>
</feature>
<feature type="transmembrane region" description="Helical" evidence="6">
    <location>
        <begin position="463"/>
        <end position="483"/>
    </location>
</feature>
<dbReference type="FunFam" id="1.20.1740.10:FF:000022">
    <property type="entry name" value="Bumetanide-sensitive na-k-cl cotransport protein"/>
    <property type="match status" value="1"/>
</dbReference>
<dbReference type="InterPro" id="IPR018491">
    <property type="entry name" value="SLC12_C"/>
</dbReference>
<dbReference type="GO" id="GO:1990573">
    <property type="term" value="P:potassium ion import across plasma membrane"/>
    <property type="evidence" value="ECO:0007669"/>
    <property type="project" value="TreeGrafter"/>
</dbReference>
<evidence type="ECO:0000256" key="6">
    <source>
        <dbReference type="SAM" id="Phobius"/>
    </source>
</evidence>
<evidence type="ECO:0000259" key="7">
    <source>
        <dbReference type="Pfam" id="PF00324"/>
    </source>
</evidence>
<evidence type="ECO:0000256" key="5">
    <source>
        <dbReference type="SAM" id="MobiDB-lite"/>
    </source>
</evidence>
<feature type="compositionally biased region" description="Polar residues" evidence="5">
    <location>
        <begin position="69"/>
        <end position="83"/>
    </location>
</feature>
<feature type="transmembrane region" description="Helical" evidence="6">
    <location>
        <begin position="396"/>
        <end position="417"/>
    </location>
</feature>
<evidence type="ECO:0000256" key="2">
    <source>
        <dbReference type="ARBA" id="ARBA00022692"/>
    </source>
</evidence>
<feature type="transmembrane region" description="Helical" evidence="6">
    <location>
        <begin position="575"/>
        <end position="608"/>
    </location>
</feature>
<keyword evidence="3 6" id="KW-1133">Transmembrane helix</keyword>
<dbReference type="GO" id="GO:0055064">
    <property type="term" value="P:chloride ion homeostasis"/>
    <property type="evidence" value="ECO:0007669"/>
    <property type="project" value="TreeGrafter"/>
</dbReference>
<dbReference type="PANTHER" id="PTHR11827:SF103">
    <property type="entry name" value="SODIUM CHLORIDE COTRANSPORTER 69, ISOFORM E"/>
    <property type="match status" value="1"/>
</dbReference>
<evidence type="ECO:0000256" key="4">
    <source>
        <dbReference type="ARBA" id="ARBA00023136"/>
    </source>
</evidence>
<sequence length="1105" mass="122527">MPSEKSALNNARRDSWGVELGDMDKRTRFQVNRVDGSSSKNEEGDEYGESDPLRGQGDDSRRGSLENYRPTSPNMLLSHTSDTSGYDTRYAKSFRHFTREALPRLDNYRNIMSIQAAYRPTLDELHNATLHGHGKPSAPPTSLPGEMEGQVKFGWIQGVLVRNLLNIWGVMLFLRLSWVVGQAGIGHGLLIIICASVVTTLTSLSMSAISTNGIIKGGGTYYMISRSLGPEFGGSIGLIFSLANAVACAMYVVGFCESLVGLLSMHGATMVDGSLNDMRIIGVITIMLLLCIVVIGMEWEAKAQMVLLVILLVAIVDFMIGTFIGPQNEESIAKGFLGYNASLIQENFYPDYRYSEGMQQNFFSVFSVFFPAATGILAGANISGDLKDPEGAIPKGTLISILITSISYLLMAFMAGACVARDATGSVEDYINGTFLNCTGTKCAWGLQNSFTVMELVSGFGPLIYAGCFAATLSSALASLVSAPKVFQALCKDQLYPYITWFGRGYGKNNEPVRGYVLTFFIAIAFILVGELNAIAPLISNFFLAAYALINFSTFHASLAKPIGWRPKFRYYNMWLSLLGAILCVGVMFLISWWTALITLACVMALYLIVSYRRPEVNWGSSTQAQTYKNALLSVQQLNNVEEHVKNYRPQILVLSAMPSHRPPLIDFAYLMTKNLSLLMCGHIIQDALSQRVRNVLTYKAHNWLKSHKIKAFYTHIDEVKFEEGAKALLQSSGVGKLKPNILLMGYKADWTECDRNELVMYFNVIHKALDMYIAVAILRLQGGLDYSKVVADEEDLLKMANGVNSEKGVSIVRQNSQESLPRNQSFPQISQASSASDLSVPPTPNLKKGKINTNPDATNVGDSSVVTIDHDDENKNKAESLREKKKRESKADLYRGADGNSLPKDVLNNLTQFQRNQKKGTIDVWWLYDDGGLTLLLPYIISTRRNWSACKLRVFALANKKSELEFEQRSMASLLAKFRIDYSDLKVIPDITKRPKDSTIAFFEDLVSSFRLPDNQECDSGDGISITEAELIAMTDKTNRHLRLRELAMENSLDANLVVMTLPMPRKNVVSAALYMAWLEVLTRDMPPFLLVRGNQTSVLTFYS</sequence>
<dbReference type="GO" id="GO:0055078">
    <property type="term" value="P:sodium ion homeostasis"/>
    <property type="evidence" value="ECO:0007669"/>
    <property type="project" value="TreeGrafter"/>
</dbReference>
<accession>A0A8E5JSY5</accession>
<dbReference type="Pfam" id="PF00324">
    <property type="entry name" value="AA_permease"/>
    <property type="match status" value="1"/>
</dbReference>
<feature type="domain" description="SLC12A transporter C-terminal" evidence="8">
    <location>
        <begin position="662"/>
        <end position="1105"/>
    </location>
</feature>
<dbReference type="NCBIfam" id="TIGR00930">
    <property type="entry name" value="2a30"/>
    <property type="match status" value="1"/>
</dbReference>
<dbReference type="GO" id="GO:0055075">
    <property type="term" value="P:potassium ion homeostasis"/>
    <property type="evidence" value="ECO:0007669"/>
    <property type="project" value="TreeGrafter"/>
</dbReference>
<name>A0A8E5JSY5_SCHGR</name>
<feature type="transmembrane region" description="Helical" evidence="6">
    <location>
        <begin position="236"/>
        <end position="260"/>
    </location>
</feature>
<feature type="transmembrane region" description="Helical" evidence="6">
    <location>
        <begin position="542"/>
        <end position="563"/>
    </location>
</feature>
<dbReference type="OrthoDB" id="2020542at2759"/>